<evidence type="ECO:0000256" key="5">
    <source>
        <dbReference type="PIRSR" id="PIRSR613078-1"/>
    </source>
</evidence>
<dbReference type="Pfam" id="PF00300">
    <property type="entry name" value="His_Phos_1"/>
    <property type="match status" value="1"/>
</dbReference>
<dbReference type="EMBL" id="CP045851">
    <property type="protein sequence ID" value="QGG94354.1"/>
    <property type="molecule type" value="Genomic_DNA"/>
</dbReference>
<sequence length="288" mass="32377">MTDGPAASMPLDLFLVRHGQSEGNVALEAAKAGDLSMMTDAYLTRSAADYRLTDLGRAQAAGAGAWLRSWLDATGVQRFDRLYCSPYVRARETAAHLALPNAAWQLEPLLRERDWGLWEGLGRDETADRFPESTAQKRRNRFLWRPESGESTPDLDMRAREVLGTLARELPAGRVLCVTHEDVMWAFRFRLEKLSIEEWIEIVEDDDRGKIPNCGILHYTRVDDSGVMHERFHRVRLVDPADPVSAQCSTIERPRFTNEQLLAQVDEVLPLLPAATTTENLTSGDSNS</sequence>
<keyword evidence="3" id="KW-0324">Glycolysis</keyword>
<dbReference type="Gene3D" id="3.40.50.1240">
    <property type="entry name" value="Phosphoglycerate mutase-like"/>
    <property type="match status" value="1"/>
</dbReference>
<dbReference type="AlphaFoldDB" id="A0A5Q2RFE0"/>
<organism evidence="7 8">
    <name type="scientific">Actinomarinicola tropica</name>
    <dbReference type="NCBI Taxonomy" id="2789776"/>
    <lineage>
        <taxon>Bacteria</taxon>
        <taxon>Bacillati</taxon>
        <taxon>Actinomycetota</taxon>
        <taxon>Acidimicrobiia</taxon>
        <taxon>Acidimicrobiales</taxon>
        <taxon>Iamiaceae</taxon>
        <taxon>Actinomarinicola</taxon>
    </lineage>
</organism>
<gene>
    <name evidence="7" type="ORF">GH723_04130</name>
</gene>
<feature type="binding site" evidence="6">
    <location>
        <begin position="17"/>
        <end position="24"/>
    </location>
    <ligand>
        <name>substrate</name>
    </ligand>
</feature>
<feature type="active site" description="Proton donor/acceptor" evidence="5">
    <location>
        <position position="112"/>
    </location>
</feature>
<dbReference type="CDD" id="cd07067">
    <property type="entry name" value="HP_PGM_like"/>
    <property type="match status" value="1"/>
</dbReference>
<proteinExistence type="inferred from homology"/>
<accession>A0A5Q2RFE0</accession>
<dbReference type="EC" id="5.4.2.11" evidence="2"/>
<dbReference type="PANTHER" id="PTHR11931">
    <property type="entry name" value="PHOSPHOGLYCERATE MUTASE"/>
    <property type="match status" value="1"/>
</dbReference>
<evidence type="ECO:0000313" key="8">
    <source>
        <dbReference type="Proteomes" id="UP000334019"/>
    </source>
</evidence>
<dbReference type="SMART" id="SM00855">
    <property type="entry name" value="PGAM"/>
    <property type="match status" value="1"/>
</dbReference>
<keyword evidence="8" id="KW-1185">Reference proteome</keyword>
<dbReference type="InterPro" id="IPR029033">
    <property type="entry name" value="His_PPase_superfam"/>
</dbReference>
<dbReference type="InterPro" id="IPR001345">
    <property type="entry name" value="PG/BPGM_mutase_AS"/>
</dbReference>
<name>A0A5Q2RFE0_9ACTN</name>
<dbReference type="GO" id="GO:0006096">
    <property type="term" value="P:glycolytic process"/>
    <property type="evidence" value="ECO:0007669"/>
    <property type="project" value="UniProtKB-KW"/>
</dbReference>
<feature type="active site" description="Tele-phosphohistidine intermediate" evidence="5">
    <location>
        <position position="18"/>
    </location>
</feature>
<dbReference type="SUPFAM" id="SSF53254">
    <property type="entry name" value="Phosphoglycerate mutase-like"/>
    <property type="match status" value="1"/>
</dbReference>
<evidence type="ECO:0000256" key="2">
    <source>
        <dbReference type="ARBA" id="ARBA00012028"/>
    </source>
</evidence>
<reference evidence="7 8" key="1">
    <citation type="submission" date="2019-11" db="EMBL/GenBank/DDBJ databases">
        <authorList>
            <person name="He Y."/>
        </authorList>
    </citation>
    <scope>NUCLEOTIDE SEQUENCE [LARGE SCALE GENOMIC DNA]</scope>
    <source>
        <strain evidence="7 8">SCSIO 58843</strain>
    </source>
</reference>
<evidence type="ECO:0000313" key="7">
    <source>
        <dbReference type="EMBL" id="QGG94354.1"/>
    </source>
</evidence>
<evidence type="ECO:0000256" key="1">
    <source>
        <dbReference type="ARBA" id="ARBA00006717"/>
    </source>
</evidence>
<dbReference type="GO" id="GO:0004619">
    <property type="term" value="F:phosphoglycerate mutase activity"/>
    <property type="evidence" value="ECO:0007669"/>
    <property type="project" value="UniProtKB-EC"/>
</dbReference>
<protein>
    <recommendedName>
        <fullName evidence="2">phosphoglycerate mutase (2,3-diphosphoglycerate-dependent)</fullName>
        <ecNumber evidence="2">5.4.2.11</ecNumber>
    </recommendedName>
</protein>
<dbReference type="InterPro" id="IPR005952">
    <property type="entry name" value="Phosphogly_mut1"/>
</dbReference>
<dbReference type="Proteomes" id="UP000334019">
    <property type="component" value="Chromosome"/>
</dbReference>
<dbReference type="InterPro" id="IPR013078">
    <property type="entry name" value="His_Pase_superF_clade-1"/>
</dbReference>
<feature type="binding site" evidence="6">
    <location>
        <position position="89"/>
    </location>
    <ligand>
        <name>substrate</name>
    </ligand>
</feature>
<keyword evidence="4" id="KW-0413">Isomerase</keyword>
<dbReference type="PROSITE" id="PS00175">
    <property type="entry name" value="PG_MUTASE"/>
    <property type="match status" value="1"/>
</dbReference>
<evidence type="ECO:0000256" key="6">
    <source>
        <dbReference type="PIRSR" id="PIRSR613078-2"/>
    </source>
</evidence>
<evidence type="ECO:0000256" key="4">
    <source>
        <dbReference type="ARBA" id="ARBA00023235"/>
    </source>
</evidence>
<comment type="similarity">
    <text evidence="1">Belongs to the phosphoglycerate mutase family. BPG-dependent PGAM subfamily.</text>
</comment>
<dbReference type="KEGG" id="atq:GH723_04130"/>
<evidence type="ECO:0000256" key="3">
    <source>
        <dbReference type="ARBA" id="ARBA00023152"/>
    </source>
</evidence>